<accession>A0A081DFY0</accession>
<keyword evidence="1" id="KW-0812">Transmembrane</keyword>
<name>A0A081DFY0_NONUL</name>
<dbReference type="EMBL" id="BBLG01000013">
    <property type="protein sequence ID" value="GAK77826.1"/>
    <property type="molecule type" value="Genomic_DNA"/>
</dbReference>
<proteinExistence type="predicted"/>
<evidence type="ECO:0000256" key="1">
    <source>
        <dbReference type="SAM" id="Phobius"/>
    </source>
</evidence>
<comment type="caution">
    <text evidence="2">The sequence shown here is derived from an EMBL/GenBank/DDBJ whole genome shotgun (WGS) entry which is preliminary data.</text>
</comment>
<evidence type="ECO:0000313" key="2">
    <source>
        <dbReference type="EMBL" id="GAK77826.1"/>
    </source>
</evidence>
<dbReference type="AlphaFoldDB" id="A0A081DFY0"/>
<dbReference type="Proteomes" id="UP000028980">
    <property type="component" value="Unassembled WGS sequence"/>
</dbReference>
<keyword evidence="1" id="KW-1133">Transmembrane helix</keyword>
<evidence type="ECO:0000313" key="3">
    <source>
        <dbReference type="Proteomes" id="UP000028980"/>
    </source>
</evidence>
<reference evidence="2 3" key="1">
    <citation type="journal article" date="2014" name="Genome Announc.">
        <title>Draft Genome Sequences of Marine Flavobacterium Nonlabens Strains NR17, NR24, NR27, NR32, NR33, and Ara13.</title>
        <authorList>
            <person name="Nakanishi M."/>
            <person name="Meirelles P."/>
            <person name="Suzuki R."/>
            <person name="Takatani N."/>
            <person name="Mino S."/>
            <person name="Suda W."/>
            <person name="Oshima K."/>
            <person name="Hattori M."/>
            <person name="Ohkuma M."/>
            <person name="Hosokawa M."/>
            <person name="Miyashita K."/>
            <person name="Thompson F.L."/>
            <person name="Niwa A."/>
            <person name="Sawabe T."/>
            <person name="Sawabe T."/>
        </authorList>
    </citation>
    <scope>NUCLEOTIDE SEQUENCE [LARGE SCALE GENOMIC DNA]</scope>
    <source>
        <strain evidence="3">JCM19296</strain>
    </source>
</reference>
<protein>
    <submittedName>
        <fullName evidence="2">Uncharacterized protein</fullName>
    </submittedName>
</protein>
<organism evidence="2 3">
    <name type="scientific">Nonlabens ulvanivorans</name>
    <name type="common">Persicivirga ulvanivorans</name>
    <dbReference type="NCBI Taxonomy" id="906888"/>
    <lineage>
        <taxon>Bacteria</taxon>
        <taxon>Pseudomonadati</taxon>
        <taxon>Bacteroidota</taxon>
        <taxon>Flavobacteriia</taxon>
        <taxon>Flavobacteriales</taxon>
        <taxon>Flavobacteriaceae</taxon>
        <taxon>Nonlabens</taxon>
    </lineage>
</organism>
<keyword evidence="1" id="KW-0472">Membrane</keyword>
<feature type="transmembrane region" description="Helical" evidence="1">
    <location>
        <begin position="6"/>
        <end position="23"/>
    </location>
</feature>
<gene>
    <name evidence="2" type="ORF">JCM19296_3435</name>
</gene>
<sequence>MIDYVFNIAGTLAIASALFYIIYSNFFKDRSKNQWISNETINTFDLLTQRKELQQYLTNLFYEDSNKNRSAVIAFDNDYVQYAIYSRRDIKPRPIYCEASSGDFNKTVIRTIEPNYSLLLKNGFSKELEYKSNYSKEYDRNQITTVEIIEELFRIMEKVYHIDFSTSKIIEITHF</sequence>